<keyword evidence="2" id="KW-1185">Reference proteome</keyword>
<proteinExistence type="predicted"/>
<reference evidence="1" key="2">
    <citation type="submission" date="2025-09" db="UniProtKB">
        <authorList>
            <consortium name="EnsemblPlants"/>
        </authorList>
    </citation>
    <scope>IDENTIFICATION</scope>
</reference>
<sequence length="577" mass="64574">MDLTSAFAALSSLHGYGNMINEASAMLLYEAPYGIAIFSFDEAYLNNSVKDFWADIPQFSLEDFMDRDKVSTPFDPANWGIDDHLAEVLARHCSSEKKLVVRSAQHKTIIEKKLGITCLCVDVPDELIKCSPKNPMHTLLPGENSEMSTSDYPFKDLIIAFLHQHDFDVKPEMVSISIVDSALLLLDAELREKEHLTFFRILLRDFIVKSEKSLLMDKLDFLVEDAKGDIKIDEAPVMLLWDAPFGFTIFSFDDGTYLNNSVKDFWANIPQLSLEELIKHETMYNLVGISENTIDDHLAESLTRHCGSKKKLVVGSDMHKTIIEKELGITCLYVDFHLPDFPKLMCCPGSSYEIYPPVEIFSSDEHWMIEDNAFRYTTRFSKIDPLYVYEYALSLYLSKCSLLKDLDVLVKKAKDRVQEAANMDGVERHKQAVDNTGVQSMDDYGRKLTANMDSVGRNKKARDTCVRSMDDYGKKLTANMEGVERNKPAYPSGEITKSGTVMDHLEWERAANEASANGAVSSVSNPDLSSGGGKTAPGGMLPPSGNVGRTSKIMKQLCIAFICINSLLCLTSSKLPT</sequence>
<evidence type="ECO:0000313" key="1">
    <source>
        <dbReference type="EnsemblPlants" id="AVESA.00010b.r2.1DG0132990.1.CDS"/>
    </source>
</evidence>
<name>A0ACD5TVG3_AVESA</name>
<accession>A0ACD5TVG3</accession>
<evidence type="ECO:0000313" key="2">
    <source>
        <dbReference type="Proteomes" id="UP001732700"/>
    </source>
</evidence>
<protein>
    <submittedName>
        <fullName evidence="1">Uncharacterized protein</fullName>
    </submittedName>
</protein>
<reference evidence="1" key="1">
    <citation type="submission" date="2021-05" db="EMBL/GenBank/DDBJ databases">
        <authorList>
            <person name="Scholz U."/>
            <person name="Mascher M."/>
            <person name="Fiebig A."/>
        </authorList>
    </citation>
    <scope>NUCLEOTIDE SEQUENCE [LARGE SCALE GENOMIC DNA]</scope>
</reference>
<dbReference type="EnsemblPlants" id="AVESA.00010b.r2.1DG0132990.1">
    <property type="protein sequence ID" value="AVESA.00010b.r2.1DG0132990.1.CDS"/>
    <property type="gene ID" value="AVESA.00010b.r2.1DG0132990"/>
</dbReference>
<dbReference type="Proteomes" id="UP001732700">
    <property type="component" value="Chromosome 1D"/>
</dbReference>
<organism evidence="1 2">
    <name type="scientific">Avena sativa</name>
    <name type="common">Oat</name>
    <dbReference type="NCBI Taxonomy" id="4498"/>
    <lineage>
        <taxon>Eukaryota</taxon>
        <taxon>Viridiplantae</taxon>
        <taxon>Streptophyta</taxon>
        <taxon>Embryophyta</taxon>
        <taxon>Tracheophyta</taxon>
        <taxon>Spermatophyta</taxon>
        <taxon>Magnoliopsida</taxon>
        <taxon>Liliopsida</taxon>
        <taxon>Poales</taxon>
        <taxon>Poaceae</taxon>
        <taxon>BOP clade</taxon>
        <taxon>Pooideae</taxon>
        <taxon>Poodae</taxon>
        <taxon>Poeae</taxon>
        <taxon>Poeae Chloroplast Group 1 (Aveneae type)</taxon>
        <taxon>Aveninae</taxon>
        <taxon>Avena</taxon>
    </lineage>
</organism>